<dbReference type="HAMAP" id="MF_02233">
    <property type="entry name" value="UbiV"/>
    <property type="match status" value="1"/>
</dbReference>
<dbReference type="GO" id="GO:0006508">
    <property type="term" value="P:proteolysis"/>
    <property type="evidence" value="ECO:0007669"/>
    <property type="project" value="UniProtKB-KW"/>
</dbReference>
<keyword evidence="1" id="KW-0479">Metal-binding</keyword>
<organism evidence="2 3">
    <name type="scientific">Chitinivorax tropicus</name>
    <dbReference type="NCBI Taxonomy" id="714531"/>
    <lineage>
        <taxon>Bacteria</taxon>
        <taxon>Pseudomonadati</taxon>
        <taxon>Pseudomonadota</taxon>
        <taxon>Betaproteobacteria</taxon>
        <taxon>Chitinivorax</taxon>
    </lineage>
</organism>
<proteinExistence type="inferred from homology"/>
<comment type="cofactor">
    <cofactor evidence="1">
        <name>[4Fe-4S] cluster</name>
        <dbReference type="ChEBI" id="CHEBI:49883"/>
    </cofactor>
</comment>
<dbReference type="PANTHER" id="PTHR30217">
    <property type="entry name" value="PEPTIDASE U32 FAMILY"/>
    <property type="match status" value="1"/>
</dbReference>
<comment type="pathway">
    <text evidence="1">Cofactor biosynthesis; ubiquinone biosynthesis.</text>
</comment>
<keyword evidence="1" id="KW-0004">4Fe-4S</keyword>
<keyword evidence="1" id="KW-0408">Iron</keyword>
<evidence type="ECO:0000313" key="3">
    <source>
        <dbReference type="Proteomes" id="UP000575898"/>
    </source>
</evidence>
<feature type="binding site" evidence="1">
    <location>
        <position position="189"/>
    </location>
    <ligand>
        <name>[4Fe-4S] cluster</name>
        <dbReference type="ChEBI" id="CHEBI:49883"/>
    </ligand>
</feature>
<evidence type="ECO:0000313" key="2">
    <source>
        <dbReference type="EMBL" id="MBB5017656.1"/>
    </source>
</evidence>
<dbReference type="NCBIfam" id="NF011991">
    <property type="entry name" value="PRK15447.1"/>
    <property type="match status" value="1"/>
</dbReference>
<dbReference type="InterPro" id="IPR051454">
    <property type="entry name" value="RNA/ubiquinone_mod_enzymes"/>
</dbReference>
<keyword evidence="3" id="KW-1185">Reference proteome</keyword>
<comment type="similarity">
    <text evidence="1">Belongs to the peptidase U32 family. UbiV subfamily.</text>
</comment>
<keyword evidence="1" id="KW-0831">Ubiquinone biosynthesis</keyword>
<keyword evidence="2" id="KW-0645">Protease</keyword>
<reference evidence="2 3" key="1">
    <citation type="submission" date="2020-08" db="EMBL/GenBank/DDBJ databases">
        <title>Genomic Encyclopedia of Type Strains, Phase IV (KMG-IV): sequencing the most valuable type-strain genomes for metagenomic binning, comparative biology and taxonomic classification.</title>
        <authorList>
            <person name="Goeker M."/>
        </authorList>
    </citation>
    <scope>NUCLEOTIDE SEQUENCE [LARGE SCALE GENOMIC DNA]</scope>
    <source>
        <strain evidence="2 3">DSM 27165</strain>
    </source>
</reference>
<name>A0A840MMA7_9PROT</name>
<comment type="subunit">
    <text evidence="1">Forms a heterodimer with UbiU.</text>
</comment>
<feature type="binding site" evidence="1">
    <location>
        <position position="176"/>
    </location>
    <ligand>
        <name>[4Fe-4S] cluster</name>
        <dbReference type="ChEBI" id="CHEBI:49883"/>
    </ligand>
</feature>
<keyword evidence="2" id="KW-0378">Hydrolase</keyword>
<sequence length="291" mass="32121">MMKLTLGPVLYYWPKNQVLQFYADMADAPVEVIYLGEVVCSRRFQLRPDDWLGLAADLAAAGKQVVLSTQVLLESESDQRALRRLIEHGGFGVEANDLGAVRLLKQAQYPFVAGPHLNIYNADTLAFFAEQGATRWVPPVEITGAALKQILQAGRPAIETELFAYGRLPLAYSARCFTARHHNLKKDDCQFRCMDDEDGITLKTRDGQPFLTLNGIQTQSALTYNLLAELPACLATGVSLLRLSPQAHDMQAVIQSFDAARRGQPAPWTASMPIGPCNGYWHGDAGMLQKD</sequence>
<dbReference type="InterPro" id="IPR043693">
    <property type="entry name" value="UbiV"/>
</dbReference>
<dbReference type="InterPro" id="IPR001539">
    <property type="entry name" value="Peptidase_U32"/>
</dbReference>
<dbReference type="GO" id="GO:0051539">
    <property type="term" value="F:4 iron, 4 sulfur cluster binding"/>
    <property type="evidence" value="ECO:0007669"/>
    <property type="project" value="UniProtKB-UniRule"/>
</dbReference>
<keyword evidence="1" id="KW-0411">Iron-sulfur</keyword>
<dbReference type="AlphaFoldDB" id="A0A840MMA7"/>
<dbReference type="Pfam" id="PF01136">
    <property type="entry name" value="Peptidase_U32"/>
    <property type="match status" value="1"/>
</dbReference>
<dbReference type="PANTHER" id="PTHR30217:SF11">
    <property type="entry name" value="UBIQUINONE BIOSYNTHESIS PROTEIN UBIV"/>
    <property type="match status" value="1"/>
</dbReference>
<evidence type="ECO:0000256" key="1">
    <source>
        <dbReference type="HAMAP-Rule" id="MF_02233"/>
    </source>
</evidence>
<dbReference type="Proteomes" id="UP000575898">
    <property type="component" value="Unassembled WGS sequence"/>
</dbReference>
<comment type="caution">
    <text evidence="2">The sequence shown here is derived from an EMBL/GenBank/DDBJ whole genome shotgun (WGS) entry which is preliminary data.</text>
</comment>
<gene>
    <name evidence="1" type="primary">ubiV</name>
    <name evidence="2" type="ORF">HNQ59_000925</name>
</gene>
<dbReference type="UniPathway" id="UPA00232"/>
<dbReference type="EMBL" id="JACHHY010000004">
    <property type="protein sequence ID" value="MBB5017656.1"/>
    <property type="molecule type" value="Genomic_DNA"/>
</dbReference>
<feature type="binding site" evidence="1">
    <location>
        <position position="193"/>
    </location>
    <ligand>
        <name>[4Fe-4S] cluster</name>
        <dbReference type="ChEBI" id="CHEBI:49883"/>
    </ligand>
</feature>
<dbReference type="GO" id="GO:0008233">
    <property type="term" value="F:peptidase activity"/>
    <property type="evidence" value="ECO:0007669"/>
    <property type="project" value="UniProtKB-KW"/>
</dbReference>
<comment type="function">
    <text evidence="1">Required for O(2)-independent ubiquinone (coenzyme Q) biosynthesis. Together with UbiU, is essential for the C6-hydroxylation reaction in the oxygen-independent ubiquinone biosynthesis pathway.</text>
</comment>
<protein>
    <recommendedName>
        <fullName evidence="1">Ubiquinone biosynthesis protein UbiV</fullName>
    </recommendedName>
</protein>
<accession>A0A840MMA7</accession>
<dbReference type="GO" id="GO:0046872">
    <property type="term" value="F:metal ion binding"/>
    <property type="evidence" value="ECO:0007669"/>
    <property type="project" value="UniProtKB-KW"/>
</dbReference>
<feature type="binding site" evidence="1">
    <location>
        <position position="40"/>
    </location>
    <ligand>
        <name>[4Fe-4S] cluster</name>
        <dbReference type="ChEBI" id="CHEBI:49883"/>
    </ligand>
</feature>
<dbReference type="GO" id="GO:0006744">
    <property type="term" value="P:ubiquinone biosynthetic process"/>
    <property type="evidence" value="ECO:0007669"/>
    <property type="project" value="UniProtKB-UniRule"/>
</dbReference>